<evidence type="ECO:0000256" key="2">
    <source>
        <dbReference type="ARBA" id="ARBA00022723"/>
    </source>
</evidence>
<feature type="region of interest" description="Disordered" evidence="8">
    <location>
        <begin position="1"/>
        <end position="49"/>
    </location>
</feature>
<keyword evidence="5" id="KW-0862">Zinc</keyword>
<name>A0AAV9R1X9_9TELE</name>
<protein>
    <recommendedName>
        <fullName evidence="9">C2H2-type domain-containing protein</fullName>
    </recommendedName>
</protein>
<feature type="domain" description="C2H2-type" evidence="9">
    <location>
        <begin position="812"/>
        <end position="835"/>
    </location>
</feature>
<comment type="caution">
    <text evidence="10">The sequence shown here is derived from an EMBL/GenBank/DDBJ whole genome shotgun (WGS) entry which is preliminary data.</text>
</comment>
<sequence>MESQLASVLTSGSLEVQNGSQRAEAPGPVTEVVLDPKNKKIPSGTKPGNLKSCSVRAAVTIIRRDAQSVNREQAEVGGTSEPVSQETSKIAGIREPITVKPGVPVLGKQPIRIRIVVPPQCKRPITNCAISPAKDCAGSQFMEPALVSAEGPITENISGQVLISAVGNKEEFTDDAPETDRKVKTKHMDGSETDLISNTDAVKLLSHHWIKEESAERETQQNIPLIVQEADCSSLRTLREAEMEEQTEPLDLSLPKKRERICGHFLEDPGCESPLIMEVDEFEGDGDRDMVEEDCGEGTEDFSSSVLTSLSSGDFDNENLLLIDDQGIPYTLSPEGLKVPQIDASFLGDHQSDQVHLAQEEEEDTSSNLVGPSFSQSLENALNAPSGDFPSSDLSPQLIDQINLMTNSDASAAPELNIKAAQETNEAVLPSSVISLSNQTIQILTNPSTSAPLLLLSSSSSSPQLSSRPVGLSLPLSVTSPGASTPMLLLLSSVPSTSIDSTSTSTSIAVLDFSSGQLSQVTTASAQVSLPLSSGQVNVLGSPLPTFSNPVIRLDPSSSPVILSGVNSMASGPVLTSLAVPTPTVSLQDSHLSTANLIQTQICYSQSNPGSEAISTEEVTSENIKPSTFAASSAQSQSPTCNPSALHASEAAARSPASESKFDSSDIHSEHLPLDDHLYFSNTAAPPPPSPSPPIGPLLPSGKLDSLDALDPLSPAESPTNLGSRRVLCCQLCPRIFFYLSDLERHAITHSQKKPHVCQQCGKAFKRSSHLQRHKHIHTGQRNFVCPICTKRFREAGELQRHQRVHTGEKPYQCQLCHTRFAERNTLRRHTKRKHPFHQVAVEMLNERKDRGDGAGGAGRGGVQEEEESAEWYSSAVSTLDNSESEVDTAN</sequence>
<dbReference type="PROSITE" id="PS00028">
    <property type="entry name" value="ZINC_FINGER_C2H2_1"/>
    <property type="match status" value="4"/>
</dbReference>
<dbReference type="GO" id="GO:0010468">
    <property type="term" value="P:regulation of gene expression"/>
    <property type="evidence" value="ECO:0007669"/>
    <property type="project" value="TreeGrafter"/>
</dbReference>
<feature type="compositionally biased region" description="Polar residues" evidence="8">
    <location>
        <begin position="1"/>
        <end position="21"/>
    </location>
</feature>
<accession>A0AAV9R1X9</accession>
<evidence type="ECO:0000313" key="10">
    <source>
        <dbReference type="EMBL" id="KAK5602454.1"/>
    </source>
</evidence>
<dbReference type="SUPFAM" id="SSF57667">
    <property type="entry name" value="beta-beta-alpha zinc fingers"/>
    <property type="match status" value="2"/>
</dbReference>
<keyword evidence="6" id="KW-0539">Nucleus</keyword>
<dbReference type="FunFam" id="3.30.160.60:FF:000100">
    <property type="entry name" value="Zinc finger 45-like"/>
    <property type="match status" value="1"/>
</dbReference>
<feature type="compositionally biased region" description="Basic and acidic residues" evidence="8">
    <location>
        <begin position="660"/>
        <end position="678"/>
    </location>
</feature>
<dbReference type="GO" id="GO:0005634">
    <property type="term" value="C:nucleus"/>
    <property type="evidence" value="ECO:0007669"/>
    <property type="project" value="UniProtKB-SubCell"/>
</dbReference>
<feature type="domain" description="C2H2-type" evidence="9">
    <location>
        <begin position="756"/>
        <end position="783"/>
    </location>
</feature>
<evidence type="ECO:0000256" key="8">
    <source>
        <dbReference type="SAM" id="MobiDB-lite"/>
    </source>
</evidence>
<evidence type="ECO:0000256" key="7">
    <source>
        <dbReference type="PROSITE-ProRule" id="PRU00042"/>
    </source>
</evidence>
<dbReference type="AlphaFoldDB" id="A0AAV9R1X9"/>
<reference evidence="10 11" key="1">
    <citation type="submission" date="2021-06" db="EMBL/GenBank/DDBJ databases">
        <authorList>
            <person name="Palmer J.M."/>
        </authorList>
    </citation>
    <scope>NUCLEOTIDE SEQUENCE [LARGE SCALE GENOMIC DNA]</scope>
    <source>
        <strain evidence="10 11">MEX-2019</strain>
        <tissue evidence="10">Muscle</tissue>
    </source>
</reference>
<dbReference type="SMART" id="SM00355">
    <property type="entry name" value="ZnF_C2H2"/>
    <property type="match status" value="4"/>
</dbReference>
<evidence type="ECO:0000256" key="3">
    <source>
        <dbReference type="ARBA" id="ARBA00022737"/>
    </source>
</evidence>
<keyword evidence="3" id="KW-0677">Repeat</keyword>
<evidence type="ECO:0000259" key="9">
    <source>
        <dbReference type="PROSITE" id="PS50157"/>
    </source>
</evidence>
<feature type="compositionally biased region" description="Low complexity" evidence="8">
    <location>
        <begin position="698"/>
        <end position="716"/>
    </location>
</feature>
<proteinExistence type="predicted"/>
<feature type="compositionally biased region" description="Polar residues" evidence="8">
    <location>
        <begin position="607"/>
        <end position="626"/>
    </location>
</feature>
<gene>
    <name evidence="10" type="ORF">CRENBAI_011498</name>
</gene>
<dbReference type="Pfam" id="PF00096">
    <property type="entry name" value="zf-C2H2"/>
    <property type="match status" value="2"/>
</dbReference>
<feature type="compositionally biased region" description="Low complexity" evidence="8">
    <location>
        <begin position="630"/>
        <end position="659"/>
    </location>
</feature>
<dbReference type="InterPro" id="IPR013087">
    <property type="entry name" value="Znf_C2H2_type"/>
</dbReference>
<dbReference type="PROSITE" id="PS50157">
    <property type="entry name" value="ZINC_FINGER_C2H2_2"/>
    <property type="match status" value="4"/>
</dbReference>
<evidence type="ECO:0000256" key="5">
    <source>
        <dbReference type="ARBA" id="ARBA00022833"/>
    </source>
</evidence>
<dbReference type="FunFam" id="3.30.160.60:FF:000512">
    <property type="entry name" value="zinc finger protein 197 isoform X1"/>
    <property type="match status" value="1"/>
</dbReference>
<dbReference type="GO" id="GO:0008270">
    <property type="term" value="F:zinc ion binding"/>
    <property type="evidence" value="ECO:0007669"/>
    <property type="project" value="UniProtKB-KW"/>
</dbReference>
<feature type="domain" description="C2H2-type" evidence="9">
    <location>
        <begin position="728"/>
        <end position="755"/>
    </location>
</feature>
<evidence type="ECO:0000313" key="11">
    <source>
        <dbReference type="Proteomes" id="UP001311232"/>
    </source>
</evidence>
<dbReference type="EMBL" id="JAHHUM010002615">
    <property type="protein sequence ID" value="KAK5602454.1"/>
    <property type="molecule type" value="Genomic_DNA"/>
</dbReference>
<dbReference type="Proteomes" id="UP001311232">
    <property type="component" value="Unassembled WGS sequence"/>
</dbReference>
<evidence type="ECO:0000256" key="4">
    <source>
        <dbReference type="ARBA" id="ARBA00022771"/>
    </source>
</evidence>
<feature type="region of interest" description="Disordered" evidence="8">
    <location>
        <begin position="846"/>
        <end position="891"/>
    </location>
</feature>
<feature type="compositionally biased region" description="Pro residues" evidence="8">
    <location>
        <begin position="685"/>
        <end position="697"/>
    </location>
</feature>
<comment type="subcellular location">
    <subcellularLocation>
        <location evidence="1">Nucleus</location>
    </subcellularLocation>
</comment>
<feature type="region of interest" description="Disordered" evidence="8">
    <location>
        <begin position="607"/>
        <end position="720"/>
    </location>
</feature>
<organism evidence="10 11">
    <name type="scientific">Crenichthys baileyi</name>
    <name type="common">White River springfish</name>
    <dbReference type="NCBI Taxonomy" id="28760"/>
    <lineage>
        <taxon>Eukaryota</taxon>
        <taxon>Metazoa</taxon>
        <taxon>Chordata</taxon>
        <taxon>Craniata</taxon>
        <taxon>Vertebrata</taxon>
        <taxon>Euteleostomi</taxon>
        <taxon>Actinopterygii</taxon>
        <taxon>Neopterygii</taxon>
        <taxon>Teleostei</taxon>
        <taxon>Neoteleostei</taxon>
        <taxon>Acanthomorphata</taxon>
        <taxon>Ovalentaria</taxon>
        <taxon>Atherinomorphae</taxon>
        <taxon>Cyprinodontiformes</taxon>
        <taxon>Goodeidae</taxon>
        <taxon>Crenichthys</taxon>
    </lineage>
</organism>
<evidence type="ECO:0000256" key="6">
    <source>
        <dbReference type="ARBA" id="ARBA00023242"/>
    </source>
</evidence>
<dbReference type="Gene3D" id="3.30.160.60">
    <property type="entry name" value="Classic Zinc Finger"/>
    <property type="match status" value="3"/>
</dbReference>
<dbReference type="InterPro" id="IPR050331">
    <property type="entry name" value="Zinc_finger"/>
</dbReference>
<feature type="region of interest" description="Disordered" evidence="8">
    <location>
        <begin position="351"/>
        <end position="374"/>
    </location>
</feature>
<dbReference type="InterPro" id="IPR036236">
    <property type="entry name" value="Znf_C2H2_sf"/>
</dbReference>
<dbReference type="FunFam" id="3.30.160.60:FF:002402">
    <property type="entry name" value="Zinc finger protein 347"/>
    <property type="match status" value="1"/>
</dbReference>
<keyword evidence="11" id="KW-1185">Reference proteome</keyword>
<feature type="domain" description="C2H2-type" evidence="9">
    <location>
        <begin position="784"/>
        <end position="811"/>
    </location>
</feature>
<evidence type="ECO:0000256" key="1">
    <source>
        <dbReference type="ARBA" id="ARBA00004123"/>
    </source>
</evidence>
<dbReference type="PANTHER" id="PTHR16515">
    <property type="entry name" value="PR DOMAIN ZINC FINGER PROTEIN"/>
    <property type="match status" value="1"/>
</dbReference>
<keyword evidence="4 7" id="KW-0863">Zinc-finger</keyword>
<dbReference type="PANTHER" id="PTHR16515:SF60">
    <property type="entry name" value="ZINC FINGER PROTEIN 436"/>
    <property type="match status" value="1"/>
</dbReference>
<keyword evidence="2" id="KW-0479">Metal-binding</keyword>